<dbReference type="Pfam" id="PF21687">
    <property type="entry name" value="T2SSK_1st"/>
    <property type="match status" value="1"/>
</dbReference>
<gene>
    <name evidence="13" type="ORF">C6568_04965</name>
</gene>
<evidence type="ECO:0000313" key="14">
    <source>
        <dbReference type="Proteomes" id="UP000237925"/>
    </source>
</evidence>
<keyword evidence="4 10" id="KW-1003">Cell membrane</keyword>
<evidence type="ECO:0000313" key="13">
    <source>
        <dbReference type="EMBL" id="AVO50957.1"/>
    </source>
</evidence>
<accession>A0A2R3QGX5</accession>
<dbReference type="AlphaFoldDB" id="A0A2R3QGX5"/>
<dbReference type="GO" id="GO:0009306">
    <property type="term" value="P:protein secretion"/>
    <property type="evidence" value="ECO:0007669"/>
    <property type="project" value="InterPro"/>
</dbReference>
<evidence type="ECO:0000256" key="5">
    <source>
        <dbReference type="ARBA" id="ARBA00022519"/>
    </source>
</evidence>
<keyword evidence="9 10" id="KW-0472">Membrane</keyword>
<evidence type="ECO:0000259" key="11">
    <source>
        <dbReference type="Pfam" id="PF03934"/>
    </source>
</evidence>
<keyword evidence="7" id="KW-0653">Protein transport</keyword>
<dbReference type="InterPro" id="IPR038072">
    <property type="entry name" value="GspK_central_sf"/>
</dbReference>
<evidence type="ECO:0000256" key="6">
    <source>
        <dbReference type="ARBA" id="ARBA00022692"/>
    </source>
</evidence>
<sequence length="319" mass="34230">MLTVALVATFAATALWQQWRATEIESAERARIQAAWILVGALDWSRLILREDSLARAGDGTDNLTEPWSVPLAEARLSTFLAAQRGVAQVPDASTDTADAFLSGQITDQQALLNLRNLVQDGKPDATAQQQFARLFQYLGLPAQELEALTQQLQQALASGSPASAPLLPQSLAQLTWWGLPAASATRLAPYATLLPARTPVNLNTAGAVVLWASATGLSMAQAQQLVDARQSRHFKNEAEAIRLLGDGAGNGGITSATHAVSSQYFEVRGRLRLEGSTVEERSLVHKLRGEARTLWRERGALPALAEAAPYNAAPKRAP</sequence>
<proteinExistence type="inferred from homology"/>
<evidence type="ECO:0000256" key="7">
    <source>
        <dbReference type="ARBA" id="ARBA00022927"/>
    </source>
</evidence>
<evidence type="ECO:0000256" key="8">
    <source>
        <dbReference type="ARBA" id="ARBA00022989"/>
    </source>
</evidence>
<dbReference type="KEGG" id="mela:C6568_04965"/>
<keyword evidence="14" id="KW-1185">Reference proteome</keyword>
<dbReference type="Proteomes" id="UP000237925">
    <property type="component" value="Chromosome"/>
</dbReference>
<comment type="similarity">
    <text evidence="2 10">Belongs to the GSP K family.</text>
</comment>
<dbReference type="InterPro" id="IPR049179">
    <property type="entry name" value="T2SSK_SAM-like_2nd"/>
</dbReference>
<keyword evidence="3 10" id="KW-0813">Transport</keyword>
<dbReference type="InterPro" id="IPR049031">
    <property type="entry name" value="T2SSK_SAM-like_1st"/>
</dbReference>
<evidence type="ECO:0000256" key="1">
    <source>
        <dbReference type="ARBA" id="ARBA00004533"/>
    </source>
</evidence>
<keyword evidence="5 10" id="KW-0997">Cell inner membrane</keyword>
<evidence type="ECO:0000256" key="3">
    <source>
        <dbReference type="ARBA" id="ARBA00022448"/>
    </source>
</evidence>
<evidence type="ECO:0000256" key="10">
    <source>
        <dbReference type="PIRNR" id="PIRNR002786"/>
    </source>
</evidence>
<comment type="subcellular location">
    <subcellularLocation>
        <location evidence="1 10">Cell inner membrane</location>
    </subcellularLocation>
</comment>
<evidence type="ECO:0000256" key="2">
    <source>
        <dbReference type="ARBA" id="ARBA00007246"/>
    </source>
</evidence>
<name>A0A2R3QGX5_9BURK</name>
<dbReference type="EMBL" id="CP027667">
    <property type="protein sequence ID" value="AVO50957.1"/>
    <property type="molecule type" value="Genomic_DNA"/>
</dbReference>
<dbReference type="InterPro" id="IPR005628">
    <property type="entry name" value="GspK"/>
</dbReference>
<organism evidence="13 14">
    <name type="scientific">Melaminivora suipulveris</name>
    <dbReference type="NCBI Taxonomy" id="2109913"/>
    <lineage>
        <taxon>Bacteria</taxon>
        <taxon>Pseudomonadati</taxon>
        <taxon>Pseudomonadota</taxon>
        <taxon>Betaproteobacteria</taxon>
        <taxon>Burkholderiales</taxon>
        <taxon>Comamonadaceae</taxon>
        <taxon>Melaminivora</taxon>
    </lineage>
</organism>
<feature type="domain" description="T2SS protein K first SAM-like" evidence="12">
    <location>
        <begin position="112"/>
        <end position="196"/>
    </location>
</feature>
<keyword evidence="8" id="KW-1133">Transmembrane helix</keyword>
<reference evidence="13 14" key="1">
    <citation type="submission" date="2018-03" db="EMBL/GenBank/DDBJ databases">
        <title>Genome sequencing of Melaminivora sp.</title>
        <authorList>
            <person name="Kim S.-J."/>
            <person name="Heo J."/>
            <person name="Ahn J.-H."/>
            <person name="Kwon S.-W."/>
        </authorList>
    </citation>
    <scope>NUCLEOTIDE SEQUENCE [LARGE SCALE GENOMIC DNA]</scope>
    <source>
        <strain evidence="13 14">SC2-9</strain>
    </source>
</reference>
<evidence type="ECO:0000256" key="9">
    <source>
        <dbReference type="ARBA" id="ARBA00023136"/>
    </source>
</evidence>
<evidence type="ECO:0000256" key="4">
    <source>
        <dbReference type="ARBA" id="ARBA00022475"/>
    </source>
</evidence>
<dbReference type="SUPFAM" id="SSF158544">
    <property type="entry name" value="GspK insert domain-like"/>
    <property type="match status" value="1"/>
</dbReference>
<keyword evidence="6" id="KW-0812">Transmembrane</keyword>
<dbReference type="PIRSF" id="PIRSF002786">
    <property type="entry name" value="XcpX"/>
    <property type="match status" value="1"/>
</dbReference>
<protein>
    <recommendedName>
        <fullName evidence="10">Type II secretion system protein K</fullName>
    </recommendedName>
</protein>
<evidence type="ECO:0000259" key="12">
    <source>
        <dbReference type="Pfam" id="PF21687"/>
    </source>
</evidence>
<dbReference type="GO" id="GO:0005886">
    <property type="term" value="C:plasma membrane"/>
    <property type="evidence" value="ECO:0007669"/>
    <property type="project" value="UniProtKB-SubCell"/>
</dbReference>
<feature type="domain" description="T2SS protein K second SAM-like" evidence="11">
    <location>
        <begin position="201"/>
        <end position="245"/>
    </location>
</feature>
<dbReference type="Pfam" id="PF03934">
    <property type="entry name" value="T2SSK"/>
    <property type="match status" value="1"/>
</dbReference>
<dbReference type="NCBIfam" id="NF037980">
    <property type="entry name" value="T2SS_GspK"/>
    <property type="match status" value="1"/>
</dbReference>